<sequence>MSGIYSGLQAKIKAVSPLAQFVPCSAHSLNLVGTNAASSCKNAVMFFDLLQKLYTFFSASTYRWDILKSSIKSLSDTRWSARDDACKSLNNNWKLIINALENLKNDKSQKPATRCEANGVLQKLLSLETAFMSILWGHLLERFNLSSKRLQSVDMDLVKVAEIYQSSICYVNDLRTDSEYEYYKKLGIEKCGIEDFVSTKKRTKNRKTFIDDGPATDNSNAIDFKVTTYLAILDRIQAELIKRKNAYDELNKKYQFLFCITEITTVEVREKAAVLQQIYKDDLGKTFPNECVHFRAHILSLKKMKKIVPGTAQDLLTFIKVNNLIELYPYVDIALRMLLCTPTSNCSAERSFSALKRVNNYLRSTIGIERLNSLAMLNIESKLTNELQYDDIIDEFANQQARKKL</sequence>
<dbReference type="PANTHER" id="PTHR45749:SF23">
    <property type="entry name" value="ZINC FINGER MYM-TYPE PROTEIN 1-LIKE"/>
    <property type="match status" value="1"/>
</dbReference>
<dbReference type="SUPFAM" id="SSF53098">
    <property type="entry name" value="Ribonuclease H-like"/>
    <property type="match status" value="1"/>
</dbReference>
<dbReference type="AlphaFoldDB" id="A0AAV0WZJ4"/>
<reference evidence="2 3" key="1">
    <citation type="submission" date="2023-01" db="EMBL/GenBank/DDBJ databases">
        <authorList>
            <person name="Whitehead M."/>
        </authorList>
    </citation>
    <scope>NUCLEOTIDE SEQUENCE [LARGE SCALE GENOMIC DNA]</scope>
</reference>
<dbReference type="InterPro" id="IPR008906">
    <property type="entry name" value="HATC_C_dom"/>
</dbReference>
<dbReference type="PANTHER" id="PTHR45749">
    <property type="match status" value="1"/>
</dbReference>
<protein>
    <recommendedName>
        <fullName evidence="1">HAT C-terminal dimerisation domain-containing protein</fullName>
    </recommendedName>
</protein>
<dbReference type="GO" id="GO:0046983">
    <property type="term" value="F:protein dimerization activity"/>
    <property type="evidence" value="ECO:0007669"/>
    <property type="project" value="InterPro"/>
</dbReference>
<dbReference type="Proteomes" id="UP001160148">
    <property type="component" value="Unassembled WGS sequence"/>
</dbReference>
<dbReference type="EMBL" id="CARXXK010000003">
    <property type="protein sequence ID" value="CAI6361330.1"/>
    <property type="molecule type" value="Genomic_DNA"/>
</dbReference>
<feature type="domain" description="HAT C-terminal dimerisation" evidence="1">
    <location>
        <begin position="311"/>
        <end position="382"/>
    </location>
</feature>
<name>A0AAV0WZJ4_9HEMI</name>
<dbReference type="InterPro" id="IPR012337">
    <property type="entry name" value="RNaseH-like_sf"/>
</dbReference>
<comment type="caution">
    <text evidence="2">The sequence shown here is derived from an EMBL/GenBank/DDBJ whole genome shotgun (WGS) entry which is preliminary data.</text>
</comment>
<evidence type="ECO:0000313" key="2">
    <source>
        <dbReference type="EMBL" id="CAI6361330.1"/>
    </source>
</evidence>
<dbReference type="Pfam" id="PF05699">
    <property type="entry name" value="Dimer_Tnp_hAT"/>
    <property type="match status" value="1"/>
</dbReference>
<proteinExistence type="predicted"/>
<keyword evidence="3" id="KW-1185">Reference proteome</keyword>
<evidence type="ECO:0000259" key="1">
    <source>
        <dbReference type="Pfam" id="PF05699"/>
    </source>
</evidence>
<gene>
    <name evidence="2" type="ORF">MEUPH1_LOCUS16528</name>
</gene>
<organism evidence="2 3">
    <name type="scientific">Macrosiphum euphorbiae</name>
    <name type="common">potato aphid</name>
    <dbReference type="NCBI Taxonomy" id="13131"/>
    <lineage>
        <taxon>Eukaryota</taxon>
        <taxon>Metazoa</taxon>
        <taxon>Ecdysozoa</taxon>
        <taxon>Arthropoda</taxon>
        <taxon>Hexapoda</taxon>
        <taxon>Insecta</taxon>
        <taxon>Pterygota</taxon>
        <taxon>Neoptera</taxon>
        <taxon>Paraneoptera</taxon>
        <taxon>Hemiptera</taxon>
        <taxon>Sternorrhyncha</taxon>
        <taxon>Aphidomorpha</taxon>
        <taxon>Aphidoidea</taxon>
        <taxon>Aphididae</taxon>
        <taxon>Macrosiphini</taxon>
        <taxon>Macrosiphum</taxon>
    </lineage>
</organism>
<accession>A0AAV0WZJ4</accession>
<evidence type="ECO:0000313" key="3">
    <source>
        <dbReference type="Proteomes" id="UP001160148"/>
    </source>
</evidence>